<name>A0AB38YI48_9GAMM</name>
<dbReference type="NCBIfam" id="TIGR01214">
    <property type="entry name" value="rmlD"/>
    <property type="match status" value="1"/>
</dbReference>
<dbReference type="GO" id="GO:0008831">
    <property type="term" value="F:dTDP-4-dehydrorhamnose reductase activity"/>
    <property type="evidence" value="ECO:0007669"/>
    <property type="project" value="UniProtKB-EC"/>
</dbReference>
<dbReference type="PANTHER" id="PTHR10491:SF4">
    <property type="entry name" value="METHIONINE ADENOSYLTRANSFERASE 2 SUBUNIT BETA"/>
    <property type="match status" value="1"/>
</dbReference>
<dbReference type="InterPro" id="IPR029903">
    <property type="entry name" value="RmlD-like-bd"/>
</dbReference>
<comment type="catalytic activity">
    <reaction evidence="5 6">
        <text>dTDP-beta-L-rhamnose + NADP(+) = dTDP-4-dehydro-beta-L-rhamnose + NADPH + H(+)</text>
        <dbReference type="Rhea" id="RHEA:21796"/>
        <dbReference type="ChEBI" id="CHEBI:15378"/>
        <dbReference type="ChEBI" id="CHEBI:57510"/>
        <dbReference type="ChEBI" id="CHEBI:57783"/>
        <dbReference type="ChEBI" id="CHEBI:58349"/>
        <dbReference type="ChEBI" id="CHEBI:62830"/>
        <dbReference type="EC" id="1.1.1.133"/>
    </reaction>
</comment>
<dbReference type="SUPFAM" id="SSF51735">
    <property type="entry name" value="NAD(P)-binding Rossmann-fold domains"/>
    <property type="match status" value="1"/>
</dbReference>
<comment type="function">
    <text evidence="6">Catalyzes the reduction of dTDP-6-deoxy-L-lyxo-4-hexulose to yield dTDP-L-rhamnose.</text>
</comment>
<sequence length="310" mass="34242">MKLLIVGAAGQVGQALMRVCADLHIDHIGLGHEQLDIRQPESIVAVLQREKPDYVVNAAAVSDVTLAQAEAAECYAINRDGVANLARACSAQGVALLHLSTDYVFDGQLGLPYTEEHKPNPQNVYGNSKYEGEEALRELCERHIILRSSWVFGPAGNNFFSRTLQRVRNGELVRAANDQISCPTYTEHLATVSIAILQQLDCQSEPPLWGTYHYCDRGPTTRYDFARTIATTATQRSELPEAEVVPVESAELNERAQTARHSVLSTDKLFFTFGIRQRGWRQGVKRAVEYAANQQSSHDLNGSKVLHGNG</sequence>
<evidence type="ECO:0000259" key="7">
    <source>
        <dbReference type="Pfam" id="PF04321"/>
    </source>
</evidence>
<dbReference type="Gene3D" id="3.90.25.10">
    <property type="entry name" value="UDP-galactose 4-epimerase, domain 1"/>
    <property type="match status" value="1"/>
</dbReference>
<comment type="pathway">
    <text evidence="1 6">Carbohydrate biosynthesis; dTDP-L-rhamnose biosynthesis.</text>
</comment>
<evidence type="ECO:0000256" key="5">
    <source>
        <dbReference type="ARBA" id="ARBA00048200"/>
    </source>
</evidence>
<proteinExistence type="inferred from homology"/>
<dbReference type="RefSeq" id="WP_304996363.1">
    <property type="nucleotide sequence ID" value="NZ_CP101717.1"/>
</dbReference>
<keyword evidence="6" id="KW-0521">NADP</keyword>
<dbReference type="EMBL" id="CP101717">
    <property type="protein sequence ID" value="WLD59073.1"/>
    <property type="molecule type" value="Genomic_DNA"/>
</dbReference>
<evidence type="ECO:0000256" key="6">
    <source>
        <dbReference type="RuleBase" id="RU364082"/>
    </source>
</evidence>
<dbReference type="Gene3D" id="3.40.50.720">
    <property type="entry name" value="NAD(P)-binding Rossmann-like Domain"/>
    <property type="match status" value="1"/>
</dbReference>
<accession>A0AB38YI48</accession>
<evidence type="ECO:0000256" key="4">
    <source>
        <dbReference type="ARBA" id="ARBA00017099"/>
    </source>
</evidence>
<dbReference type="CDD" id="cd05254">
    <property type="entry name" value="dTDP_HR_like_SDR_e"/>
    <property type="match status" value="1"/>
</dbReference>
<comment type="similarity">
    <text evidence="2 6">Belongs to the dTDP-4-dehydrorhamnose reductase family.</text>
</comment>
<feature type="domain" description="RmlD-like substrate binding" evidence="7">
    <location>
        <begin position="1"/>
        <end position="289"/>
    </location>
</feature>
<reference evidence="8" key="1">
    <citation type="submission" date="2022-07" db="EMBL/GenBank/DDBJ databases">
        <title>Complete genome sequence of Salinispirillum sp. LH10-3-1 capable of multiple carbohydrate inversion isolated from a soda lake.</title>
        <authorList>
            <person name="Liu J."/>
            <person name="Zhai Y."/>
            <person name="Zhang H."/>
            <person name="Yang H."/>
            <person name="Qu J."/>
            <person name="Li J."/>
        </authorList>
    </citation>
    <scope>NUCLEOTIDE SEQUENCE</scope>
    <source>
        <strain evidence="8">LH 10-3-1</strain>
    </source>
</reference>
<dbReference type="InterPro" id="IPR005913">
    <property type="entry name" value="dTDP_dehydrorham_reduct"/>
</dbReference>
<dbReference type="Pfam" id="PF04321">
    <property type="entry name" value="RmlD_sub_bind"/>
    <property type="match status" value="1"/>
</dbReference>
<gene>
    <name evidence="8" type="primary">rfbD</name>
    <name evidence="8" type="ORF">NFC81_04615</name>
</gene>
<dbReference type="InterPro" id="IPR036291">
    <property type="entry name" value="NAD(P)-bd_dom_sf"/>
</dbReference>
<evidence type="ECO:0000256" key="3">
    <source>
        <dbReference type="ARBA" id="ARBA00012929"/>
    </source>
</evidence>
<dbReference type="AlphaFoldDB" id="A0AB38YI48"/>
<dbReference type="PANTHER" id="PTHR10491">
    <property type="entry name" value="DTDP-4-DEHYDRORHAMNOSE REDUCTASE"/>
    <property type="match status" value="1"/>
</dbReference>
<evidence type="ECO:0000256" key="2">
    <source>
        <dbReference type="ARBA" id="ARBA00010944"/>
    </source>
</evidence>
<protein>
    <recommendedName>
        <fullName evidence="4 6">dTDP-4-dehydrorhamnose reductase</fullName>
        <ecNumber evidence="3 6">1.1.1.133</ecNumber>
    </recommendedName>
</protein>
<evidence type="ECO:0000256" key="1">
    <source>
        <dbReference type="ARBA" id="ARBA00004781"/>
    </source>
</evidence>
<organism evidence="8">
    <name type="scientific">Salinispirillum sp. LH 10-3-1</name>
    <dbReference type="NCBI Taxonomy" id="2952525"/>
    <lineage>
        <taxon>Bacteria</taxon>
        <taxon>Pseudomonadati</taxon>
        <taxon>Pseudomonadota</taxon>
        <taxon>Gammaproteobacteria</taxon>
        <taxon>Oceanospirillales</taxon>
        <taxon>Saccharospirillaceae</taxon>
        <taxon>Salinispirillum</taxon>
    </lineage>
</organism>
<dbReference type="EC" id="1.1.1.133" evidence="3 6"/>
<keyword evidence="6 8" id="KW-0560">Oxidoreductase</keyword>
<evidence type="ECO:0000313" key="8">
    <source>
        <dbReference type="EMBL" id="WLD59073.1"/>
    </source>
</evidence>
<comment type="cofactor">
    <cofactor evidence="6">
        <name>Mg(2+)</name>
        <dbReference type="ChEBI" id="CHEBI:18420"/>
    </cofactor>
    <text evidence="6">Binds 1 Mg(2+) ion per monomer.</text>
</comment>